<sequence length="500" mass="53844">MGQHHHTSRRTSSDHNAIQVICLGSGGGPSEDNVTGFLVRSTASKWAKGSLLAVDAGSHLAAITRILERDFPLFDANKEPPSTTLQEGPFAGLSFPYASARANAVHVVREHVATYLITHPHLDHLAGFAINTAAFHNTSRPKRLAALPFTVNAIKSHIFNDVIWPNLTDEDNGVGFVTFQRLTEGGNLALGDGHSRGFIEVCDGLEVKGFRISHGQCASAPRPDHQVRRGSNPNIGMMAPDGGRRASVFSQPSQPGTPTFYGQSGPQPDFMQTCVVDSTAFFIRAAETGMGREREILVFGDVEPDSISLCPRTRTVWAEAAPKIALGILRGLLIECSYNDDQPDAVLFGHLAPRHLIAELQVLAEMVAERKKELGEKAGRKRKRASTHGGDDVMGNGDAGTGAATPKSHHAHSVQLPLDPDLDEKVNPSEPENGPPRIYEGPLKGVRVVVIHVKDTMTDGPPVGESILQELWAHETRLALQGKALGCSFEISFSGASFLF</sequence>
<dbReference type="GO" id="GO:0004115">
    <property type="term" value="F:3',5'-cyclic-AMP phosphodiesterase activity"/>
    <property type="evidence" value="ECO:0007669"/>
    <property type="project" value="InterPro"/>
</dbReference>
<protein>
    <recommendedName>
        <fullName evidence="4">Cyclic-AMP phosphodiesterase</fullName>
    </recommendedName>
</protein>
<dbReference type="Gene3D" id="3.60.15.10">
    <property type="entry name" value="Ribonuclease Z/Hydroxyacylglutathione hydrolase-like"/>
    <property type="match status" value="1"/>
</dbReference>
<organism evidence="2 3">
    <name type="scientific">Trichodelitschia bisporula</name>
    <dbReference type="NCBI Taxonomy" id="703511"/>
    <lineage>
        <taxon>Eukaryota</taxon>
        <taxon>Fungi</taxon>
        <taxon>Dikarya</taxon>
        <taxon>Ascomycota</taxon>
        <taxon>Pezizomycotina</taxon>
        <taxon>Dothideomycetes</taxon>
        <taxon>Dothideomycetes incertae sedis</taxon>
        <taxon>Phaeotrichales</taxon>
        <taxon>Phaeotrichaceae</taxon>
        <taxon>Trichodelitschia</taxon>
    </lineage>
</organism>
<proteinExistence type="predicted"/>
<dbReference type="Pfam" id="PF02112">
    <property type="entry name" value="PDEase_II"/>
    <property type="match status" value="2"/>
</dbReference>
<dbReference type="PRINTS" id="PR00388">
    <property type="entry name" value="PDIESTERASE2"/>
</dbReference>
<dbReference type="OrthoDB" id="249703at2759"/>
<evidence type="ECO:0000313" key="3">
    <source>
        <dbReference type="Proteomes" id="UP000799640"/>
    </source>
</evidence>
<reference evidence="2" key="1">
    <citation type="journal article" date="2020" name="Stud. Mycol.">
        <title>101 Dothideomycetes genomes: a test case for predicting lifestyles and emergence of pathogens.</title>
        <authorList>
            <person name="Haridas S."/>
            <person name="Albert R."/>
            <person name="Binder M."/>
            <person name="Bloem J."/>
            <person name="Labutti K."/>
            <person name="Salamov A."/>
            <person name="Andreopoulos B."/>
            <person name="Baker S."/>
            <person name="Barry K."/>
            <person name="Bills G."/>
            <person name="Bluhm B."/>
            <person name="Cannon C."/>
            <person name="Castanera R."/>
            <person name="Culley D."/>
            <person name="Daum C."/>
            <person name="Ezra D."/>
            <person name="Gonzalez J."/>
            <person name="Henrissat B."/>
            <person name="Kuo A."/>
            <person name="Liang C."/>
            <person name="Lipzen A."/>
            <person name="Lutzoni F."/>
            <person name="Magnuson J."/>
            <person name="Mondo S."/>
            <person name="Nolan M."/>
            <person name="Ohm R."/>
            <person name="Pangilinan J."/>
            <person name="Park H.-J."/>
            <person name="Ramirez L."/>
            <person name="Alfaro M."/>
            <person name="Sun H."/>
            <person name="Tritt A."/>
            <person name="Yoshinaga Y."/>
            <person name="Zwiers L.-H."/>
            <person name="Turgeon B."/>
            <person name="Goodwin S."/>
            <person name="Spatafora J."/>
            <person name="Crous P."/>
            <person name="Grigoriev I."/>
        </authorList>
    </citation>
    <scope>NUCLEOTIDE SEQUENCE</scope>
    <source>
        <strain evidence="2">CBS 262.69</strain>
    </source>
</reference>
<dbReference type="GO" id="GO:1902660">
    <property type="term" value="P:negative regulation of glucose mediated signaling pathway"/>
    <property type="evidence" value="ECO:0007669"/>
    <property type="project" value="TreeGrafter"/>
</dbReference>
<dbReference type="PANTHER" id="PTHR28283">
    <property type="entry name" value="3',5'-CYCLIC-NUCLEOTIDE PHOSPHODIESTERASE 1"/>
    <property type="match status" value="1"/>
</dbReference>
<evidence type="ECO:0000256" key="1">
    <source>
        <dbReference type="SAM" id="MobiDB-lite"/>
    </source>
</evidence>
<dbReference type="PANTHER" id="PTHR28283:SF1">
    <property type="entry name" value="3',5'-CYCLIC-NUCLEOTIDE PHOSPHODIESTERASE 1"/>
    <property type="match status" value="1"/>
</dbReference>
<dbReference type="GO" id="GO:0047555">
    <property type="term" value="F:3',5'-cyclic-GMP phosphodiesterase activity"/>
    <property type="evidence" value="ECO:0007669"/>
    <property type="project" value="TreeGrafter"/>
</dbReference>
<dbReference type="Proteomes" id="UP000799640">
    <property type="component" value="Unassembled WGS sequence"/>
</dbReference>
<feature type="region of interest" description="Disordered" evidence="1">
    <location>
        <begin position="374"/>
        <end position="439"/>
    </location>
</feature>
<keyword evidence="3" id="KW-1185">Reference proteome</keyword>
<dbReference type="InterPro" id="IPR000396">
    <property type="entry name" value="Pdiesterase2"/>
</dbReference>
<evidence type="ECO:0000313" key="2">
    <source>
        <dbReference type="EMBL" id="KAF2395957.1"/>
    </source>
</evidence>
<accession>A0A6G1HJD7</accession>
<dbReference type="InterPro" id="IPR036866">
    <property type="entry name" value="RibonucZ/Hydroxyglut_hydro"/>
</dbReference>
<dbReference type="GO" id="GO:0006198">
    <property type="term" value="P:cAMP catabolic process"/>
    <property type="evidence" value="ECO:0007669"/>
    <property type="project" value="InterPro"/>
</dbReference>
<dbReference type="SUPFAM" id="SSF56281">
    <property type="entry name" value="Metallo-hydrolase/oxidoreductase"/>
    <property type="match status" value="1"/>
</dbReference>
<dbReference type="EMBL" id="ML996709">
    <property type="protein sequence ID" value="KAF2395957.1"/>
    <property type="molecule type" value="Genomic_DNA"/>
</dbReference>
<dbReference type="CDD" id="cd07735">
    <property type="entry name" value="class_II_PDE_MBL-fold"/>
    <property type="match status" value="1"/>
</dbReference>
<name>A0A6G1HJD7_9PEZI</name>
<evidence type="ECO:0008006" key="4">
    <source>
        <dbReference type="Google" id="ProtNLM"/>
    </source>
</evidence>
<gene>
    <name evidence="2" type="ORF">EJ06DRAFT_484330</name>
</gene>
<dbReference type="AlphaFoldDB" id="A0A6G1HJD7"/>